<evidence type="ECO:0000313" key="18">
    <source>
        <dbReference type="EMBL" id="AES65624.2"/>
    </source>
</evidence>
<evidence type="ECO:0000256" key="16">
    <source>
        <dbReference type="SAM" id="Phobius"/>
    </source>
</evidence>
<dbReference type="NCBIfam" id="TIGR01614">
    <property type="entry name" value="PME_inhib"/>
    <property type="match status" value="1"/>
</dbReference>
<name>G7IIS3_MEDTR</name>
<feature type="compositionally biased region" description="Low complexity" evidence="15">
    <location>
        <begin position="274"/>
        <end position="301"/>
    </location>
</feature>
<evidence type="ECO:0000256" key="5">
    <source>
        <dbReference type="ARBA" id="ARBA00013229"/>
    </source>
</evidence>
<reference evidence="18 20" key="2">
    <citation type="journal article" date="2014" name="BMC Genomics">
        <title>An improved genome release (version Mt4.0) for the model legume Medicago truncatula.</title>
        <authorList>
            <person name="Tang H."/>
            <person name="Krishnakumar V."/>
            <person name="Bidwell S."/>
            <person name="Rosen B."/>
            <person name="Chan A."/>
            <person name="Zhou S."/>
            <person name="Gentzbittel L."/>
            <person name="Childs K.L."/>
            <person name="Yandell M."/>
            <person name="Gundlach H."/>
            <person name="Mayer K.F."/>
            <person name="Schwartz D.C."/>
            <person name="Town C.D."/>
        </authorList>
    </citation>
    <scope>GENOME REANNOTATION</scope>
    <source>
        <strain evidence="19 20">cv. Jemalong A17</strain>
    </source>
</reference>
<dbReference type="Proteomes" id="UP000002051">
    <property type="component" value="Chromosome 2"/>
</dbReference>
<dbReference type="GO" id="GO:0042545">
    <property type="term" value="P:cell wall modification"/>
    <property type="evidence" value="ECO:0007669"/>
    <property type="project" value="UniProtKB-UniRule"/>
</dbReference>
<gene>
    <name evidence="18" type="ordered locus">MTR_2g044660</name>
</gene>
<evidence type="ECO:0000256" key="13">
    <source>
        <dbReference type="PROSITE-ProRule" id="PRU10040"/>
    </source>
</evidence>
<dbReference type="InterPro" id="IPR011050">
    <property type="entry name" value="Pectin_lyase_fold/virulence"/>
</dbReference>
<feature type="domain" description="Pectinesterase inhibitor" evidence="17">
    <location>
        <begin position="74"/>
        <end position="225"/>
    </location>
</feature>
<dbReference type="FunFam" id="1.20.140.40:FF:000001">
    <property type="entry name" value="Pectinesterase"/>
    <property type="match status" value="1"/>
</dbReference>
<dbReference type="AlphaFoldDB" id="G7IIS3"/>
<keyword evidence="16" id="KW-0812">Transmembrane</keyword>
<reference evidence="19" key="3">
    <citation type="submission" date="2015-04" db="UniProtKB">
        <authorList>
            <consortium name="EnsemblPlants"/>
        </authorList>
    </citation>
    <scope>IDENTIFICATION</scope>
    <source>
        <strain evidence="19">cv. Jemalong A17</strain>
    </source>
</reference>
<keyword evidence="6" id="KW-0134">Cell wall</keyword>
<evidence type="ECO:0000256" key="10">
    <source>
        <dbReference type="ARBA" id="ARBA00023180"/>
    </source>
</evidence>
<feature type="active site" evidence="13">
    <location>
        <position position="475"/>
    </location>
</feature>
<evidence type="ECO:0000256" key="2">
    <source>
        <dbReference type="ARBA" id="ARBA00005184"/>
    </source>
</evidence>
<comment type="pathway">
    <text evidence="2 14">Glycan metabolism; pectin degradation; 2-dehydro-3-deoxy-D-gluconate from pectin: step 1/5.</text>
</comment>
<evidence type="ECO:0000256" key="4">
    <source>
        <dbReference type="ARBA" id="ARBA00007786"/>
    </source>
</evidence>
<dbReference type="InterPro" id="IPR033131">
    <property type="entry name" value="Pectinesterase_Asp_AS"/>
</dbReference>
<protein>
    <recommendedName>
        <fullName evidence="5 14">Pectinesterase</fullName>
        <ecNumber evidence="5 14">3.1.1.11</ecNumber>
    </recommendedName>
</protein>
<dbReference type="PANTHER" id="PTHR31707">
    <property type="entry name" value="PECTINESTERASE"/>
    <property type="match status" value="1"/>
</dbReference>
<evidence type="ECO:0000256" key="11">
    <source>
        <dbReference type="ARBA" id="ARBA00047928"/>
    </source>
</evidence>
<sequence>MAFEDFDLVSERRKANAKQHLKKKILIGVTSVVLIACVIAAVTFVIVKRSGPDHNNNDKKPVQNAPPEPERVDKYSRLVTMLCSHSEYKEKCVTTLKEALKKDPKLKEPKGLLMVFMLVAKNEINNAFNKTANLKFASKEEKGAYEDCKQLFEDAKEEMGFSITEVGQLDISKLASKEAELNNWLSAVISYQDTCSDGFPEGELKKKMEMIFAESRQLLSNSLAVVSQVSQIVNAFQGGLSGFKLPWGKSDAHAPAPDADTDAVADDDEDLADAPDGAPDADQPIFEAPIGAPGAAPIGAPRVDAPPSWAAPAVDLPGSTEKPTPNVTVAKDGSGDFKTISEALAAIPQTYKGRYVVYVKEGVYDETVTVTKKMVNLTMYGDGGLKSIITGNKNFVDGVRTFQTASFVVLGDGFVGRDMGFRNTAGAIKEQAVAARVQADCSIFVNCNFEGYQDTLYAQTHRQFYRDCVISGTIDFIFGHASAVFQNCQLVLRKPLDNQKNIITANGRIDSKSNTAFVLQKCVIKGEDDLPSTTKNYIGRPWKEYSRTIIMESDIPALIQPEGWLPWEGDFALKTLYYGEYDNVGAGAKTDARVKWIGRKDIKRGEALTYTVEPFLDGSWINGTGVPAHLGLYN</sequence>
<dbReference type="Pfam" id="PF01095">
    <property type="entry name" value="Pectinesterase"/>
    <property type="match status" value="1"/>
</dbReference>
<evidence type="ECO:0000256" key="8">
    <source>
        <dbReference type="ARBA" id="ARBA00023085"/>
    </source>
</evidence>
<evidence type="ECO:0000313" key="20">
    <source>
        <dbReference type="Proteomes" id="UP000002051"/>
    </source>
</evidence>
<dbReference type="GO" id="GO:0045490">
    <property type="term" value="P:pectin catabolic process"/>
    <property type="evidence" value="ECO:0007669"/>
    <property type="project" value="UniProtKB-UniRule"/>
</dbReference>
<keyword evidence="8 14" id="KW-0063">Aspartyl esterase</keyword>
<keyword evidence="16" id="KW-0472">Membrane</keyword>
<dbReference type="InterPro" id="IPR000070">
    <property type="entry name" value="Pectinesterase_cat"/>
</dbReference>
<dbReference type="SMART" id="SM00856">
    <property type="entry name" value="PMEI"/>
    <property type="match status" value="1"/>
</dbReference>
<dbReference type="PaxDb" id="3880-AES65624"/>
<dbReference type="EC" id="3.1.1.11" evidence="5 14"/>
<evidence type="ECO:0000256" key="14">
    <source>
        <dbReference type="RuleBase" id="RU000589"/>
    </source>
</evidence>
<evidence type="ECO:0000313" key="19">
    <source>
        <dbReference type="EnsemblPlants" id="AES65624"/>
    </source>
</evidence>
<dbReference type="FunFam" id="2.160.20.10:FF:000001">
    <property type="entry name" value="Pectinesterase"/>
    <property type="match status" value="1"/>
</dbReference>
<reference evidence="18 20" key="1">
    <citation type="journal article" date="2011" name="Nature">
        <title>The Medicago genome provides insight into the evolution of rhizobial symbioses.</title>
        <authorList>
            <person name="Young N.D."/>
            <person name="Debelle F."/>
            <person name="Oldroyd G.E."/>
            <person name="Geurts R."/>
            <person name="Cannon S.B."/>
            <person name="Udvardi M.K."/>
            <person name="Benedito V.A."/>
            <person name="Mayer K.F."/>
            <person name="Gouzy J."/>
            <person name="Schoof H."/>
            <person name="Van de Peer Y."/>
            <person name="Proost S."/>
            <person name="Cook D.R."/>
            <person name="Meyers B.C."/>
            <person name="Spannagl M."/>
            <person name="Cheung F."/>
            <person name="De Mita S."/>
            <person name="Krishnakumar V."/>
            <person name="Gundlach H."/>
            <person name="Zhou S."/>
            <person name="Mudge J."/>
            <person name="Bharti A.K."/>
            <person name="Murray J.D."/>
            <person name="Naoumkina M.A."/>
            <person name="Rosen B."/>
            <person name="Silverstein K.A."/>
            <person name="Tang H."/>
            <person name="Rombauts S."/>
            <person name="Zhao P.X."/>
            <person name="Zhou P."/>
            <person name="Barbe V."/>
            <person name="Bardou P."/>
            <person name="Bechner M."/>
            <person name="Bellec A."/>
            <person name="Berger A."/>
            <person name="Berges H."/>
            <person name="Bidwell S."/>
            <person name="Bisseling T."/>
            <person name="Choisne N."/>
            <person name="Couloux A."/>
            <person name="Denny R."/>
            <person name="Deshpande S."/>
            <person name="Dai X."/>
            <person name="Doyle J.J."/>
            <person name="Dudez A.M."/>
            <person name="Farmer A.D."/>
            <person name="Fouteau S."/>
            <person name="Franken C."/>
            <person name="Gibelin C."/>
            <person name="Gish J."/>
            <person name="Goldstein S."/>
            <person name="Gonzalez A.J."/>
            <person name="Green P.J."/>
            <person name="Hallab A."/>
            <person name="Hartog M."/>
            <person name="Hua A."/>
            <person name="Humphray S.J."/>
            <person name="Jeong D.H."/>
            <person name="Jing Y."/>
            <person name="Jocker A."/>
            <person name="Kenton S.M."/>
            <person name="Kim D.J."/>
            <person name="Klee K."/>
            <person name="Lai H."/>
            <person name="Lang C."/>
            <person name="Lin S."/>
            <person name="Macmil S.L."/>
            <person name="Magdelenat G."/>
            <person name="Matthews L."/>
            <person name="McCorrison J."/>
            <person name="Monaghan E.L."/>
            <person name="Mun J.H."/>
            <person name="Najar F.Z."/>
            <person name="Nicholson C."/>
            <person name="Noirot C."/>
            <person name="O'Bleness M."/>
            <person name="Paule C.R."/>
            <person name="Poulain J."/>
            <person name="Prion F."/>
            <person name="Qin B."/>
            <person name="Qu C."/>
            <person name="Retzel E.F."/>
            <person name="Riddle C."/>
            <person name="Sallet E."/>
            <person name="Samain S."/>
            <person name="Samson N."/>
            <person name="Sanders I."/>
            <person name="Saurat O."/>
            <person name="Scarpelli C."/>
            <person name="Schiex T."/>
            <person name="Segurens B."/>
            <person name="Severin A.J."/>
            <person name="Sherrier D.J."/>
            <person name="Shi R."/>
            <person name="Sims S."/>
            <person name="Singer S.R."/>
            <person name="Sinharoy S."/>
            <person name="Sterck L."/>
            <person name="Viollet A."/>
            <person name="Wang B.B."/>
            <person name="Wang K."/>
            <person name="Wang M."/>
            <person name="Wang X."/>
            <person name="Warfsmann J."/>
            <person name="Weissenbach J."/>
            <person name="White D.D."/>
            <person name="White J.D."/>
            <person name="Wiley G.B."/>
            <person name="Wincker P."/>
            <person name="Xing Y."/>
            <person name="Yang L."/>
            <person name="Yao Z."/>
            <person name="Ying F."/>
            <person name="Zhai J."/>
            <person name="Zhou L."/>
            <person name="Zuber A."/>
            <person name="Denarie J."/>
            <person name="Dixon R.A."/>
            <person name="May G.D."/>
            <person name="Schwartz D.C."/>
            <person name="Rogers J."/>
            <person name="Quetier F."/>
            <person name="Town C.D."/>
            <person name="Roe B.A."/>
        </authorList>
    </citation>
    <scope>NUCLEOTIDE SEQUENCE [LARGE SCALE GENOMIC DNA]</scope>
    <source>
        <strain evidence="18">A17</strain>
        <strain evidence="19 20">cv. Jemalong A17</strain>
    </source>
</reference>
<keyword evidence="6" id="KW-0964">Secreted</keyword>
<dbReference type="OrthoDB" id="2019149at2759"/>
<dbReference type="EnsemblPlants" id="AES65624">
    <property type="protein sequence ID" value="AES65624"/>
    <property type="gene ID" value="MTR_2g044660"/>
</dbReference>
<keyword evidence="20" id="KW-1185">Reference proteome</keyword>
<evidence type="ECO:0000256" key="3">
    <source>
        <dbReference type="ARBA" id="ARBA00006027"/>
    </source>
</evidence>
<evidence type="ECO:0000256" key="15">
    <source>
        <dbReference type="SAM" id="MobiDB-lite"/>
    </source>
</evidence>
<feature type="transmembrane region" description="Helical" evidence="16">
    <location>
        <begin position="25"/>
        <end position="47"/>
    </location>
</feature>
<keyword evidence="7 14" id="KW-0378">Hydrolase</keyword>
<evidence type="ECO:0000256" key="9">
    <source>
        <dbReference type="ARBA" id="ARBA00023157"/>
    </source>
</evidence>
<keyword evidence="9" id="KW-1015">Disulfide bond</keyword>
<accession>A0A0C3V2N4</accession>
<evidence type="ECO:0000256" key="12">
    <source>
        <dbReference type="ARBA" id="ARBA00057335"/>
    </source>
</evidence>
<dbReference type="SUPFAM" id="SSF101148">
    <property type="entry name" value="Plant invertase/pectin methylesterase inhibitor"/>
    <property type="match status" value="1"/>
</dbReference>
<organism evidence="18 20">
    <name type="scientific">Medicago truncatula</name>
    <name type="common">Barrel medic</name>
    <name type="synonym">Medicago tribuloides</name>
    <dbReference type="NCBI Taxonomy" id="3880"/>
    <lineage>
        <taxon>Eukaryota</taxon>
        <taxon>Viridiplantae</taxon>
        <taxon>Streptophyta</taxon>
        <taxon>Embryophyta</taxon>
        <taxon>Tracheophyta</taxon>
        <taxon>Spermatophyta</taxon>
        <taxon>Magnoliopsida</taxon>
        <taxon>eudicotyledons</taxon>
        <taxon>Gunneridae</taxon>
        <taxon>Pentapetalae</taxon>
        <taxon>rosids</taxon>
        <taxon>fabids</taxon>
        <taxon>Fabales</taxon>
        <taxon>Fabaceae</taxon>
        <taxon>Papilionoideae</taxon>
        <taxon>50 kb inversion clade</taxon>
        <taxon>NPAAA clade</taxon>
        <taxon>Hologalegina</taxon>
        <taxon>IRL clade</taxon>
        <taxon>Trifolieae</taxon>
        <taxon>Medicago</taxon>
    </lineage>
</organism>
<dbReference type="InterPro" id="IPR035513">
    <property type="entry name" value="Invertase/methylesterase_inhib"/>
</dbReference>
<evidence type="ECO:0000256" key="1">
    <source>
        <dbReference type="ARBA" id="ARBA00004191"/>
    </source>
</evidence>
<feature type="region of interest" description="Disordered" evidence="15">
    <location>
        <begin position="251"/>
        <end position="304"/>
    </location>
</feature>
<dbReference type="PROSITE" id="PS00503">
    <property type="entry name" value="PECTINESTERASE_2"/>
    <property type="match status" value="1"/>
</dbReference>
<dbReference type="InterPro" id="IPR012334">
    <property type="entry name" value="Pectin_lyas_fold"/>
</dbReference>
<evidence type="ECO:0000259" key="17">
    <source>
        <dbReference type="SMART" id="SM00856"/>
    </source>
</evidence>
<dbReference type="Gene3D" id="1.20.140.40">
    <property type="entry name" value="Invertase/pectin methylesterase inhibitor family protein"/>
    <property type="match status" value="1"/>
</dbReference>
<keyword evidence="16" id="KW-1133">Transmembrane helix</keyword>
<dbReference type="EMBL" id="CM001218">
    <property type="protein sequence ID" value="AES65624.2"/>
    <property type="molecule type" value="Genomic_DNA"/>
</dbReference>
<dbReference type="Gene3D" id="2.160.20.10">
    <property type="entry name" value="Single-stranded right-handed beta-helix, Pectin lyase-like"/>
    <property type="match status" value="1"/>
</dbReference>
<dbReference type="GO" id="GO:0030599">
    <property type="term" value="F:pectinesterase activity"/>
    <property type="evidence" value="ECO:0000318"/>
    <property type="project" value="GO_Central"/>
</dbReference>
<proteinExistence type="inferred from homology"/>
<dbReference type="GO" id="GO:0046910">
    <property type="term" value="F:pectinesterase inhibitor activity"/>
    <property type="evidence" value="ECO:0000318"/>
    <property type="project" value="GO_Central"/>
</dbReference>
<evidence type="ECO:0000256" key="7">
    <source>
        <dbReference type="ARBA" id="ARBA00022801"/>
    </source>
</evidence>
<comment type="catalytic activity">
    <reaction evidence="11 14">
        <text>[(1-&gt;4)-alpha-D-galacturonosyl methyl ester](n) + n H2O = [(1-&gt;4)-alpha-D-galacturonosyl](n) + n methanol + n H(+)</text>
        <dbReference type="Rhea" id="RHEA:22380"/>
        <dbReference type="Rhea" id="RHEA-COMP:14570"/>
        <dbReference type="Rhea" id="RHEA-COMP:14573"/>
        <dbReference type="ChEBI" id="CHEBI:15377"/>
        <dbReference type="ChEBI" id="CHEBI:15378"/>
        <dbReference type="ChEBI" id="CHEBI:17790"/>
        <dbReference type="ChEBI" id="CHEBI:140522"/>
        <dbReference type="ChEBI" id="CHEBI:140523"/>
        <dbReference type="EC" id="3.1.1.11"/>
    </reaction>
</comment>
<feature type="compositionally biased region" description="Acidic residues" evidence="15">
    <location>
        <begin position="259"/>
        <end position="273"/>
    </location>
</feature>
<dbReference type="SUPFAM" id="SSF51126">
    <property type="entry name" value="Pectin lyase-like"/>
    <property type="match status" value="1"/>
</dbReference>
<comment type="similarity">
    <text evidence="3">In the N-terminal section; belongs to the PMEI family.</text>
</comment>
<comment type="subcellular location">
    <subcellularLocation>
        <location evidence="1">Secreted</location>
        <location evidence="1">Cell wall</location>
    </subcellularLocation>
</comment>
<accession>G7IIS3</accession>
<dbReference type="InterPro" id="IPR006501">
    <property type="entry name" value="Pectinesterase_inhib_dom"/>
</dbReference>
<dbReference type="STRING" id="3880.G7IIS3"/>
<dbReference type="HOGENOM" id="CLU_012243_9_0_1"/>
<dbReference type="eggNOG" id="ENOG502QVHM">
    <property type="taxonomic scope" value="Eukaryota"/>
</dbReference>
<comment type="similarity">
    <text evidence="4">In the C-terminal section; belongs to the pectinesterase family.</text>
</comment>
<dbReference type="UniPathway" id="UPA00545">
    <property type="reaction ID" value="UER00823"/>
</dbReference>
<evidence type="ECO:0000256" key="6">
    <source>
        <dbReference type="ARBA" id="ARBA00022512"/>
    </source>
</evidence>
<keyword evidence="10" id="KW-0325">Glycoprotein</keyword>
<dbReference type="CDD" id="cd15798">
    <property type="entry name" value="PMEI-like_3"/>
    <property type="match status" value="1"/>
</dbReference>
<dbReference type="Pfam" id="PF04043">
    <property type="entry name" value="PMEI"/>
    <property type="match status" value="1"/>
</dbReference>
<comment type="function">
    <text evidence="12">Acts in the modification of cell walls via demethylesterification of cell wall pectin.</text>
</comment>